<keyword evidence="3" id="KW-1185">Reference proteome</keyword>
<name>A0AAV4CVT7_9GAST</name>
<dbReference type="AlphaFoldDB" id="A0AAV4CVT7"/>
<gene>
    <name evidence="2" type="ORF">PoB_006242000</name>
</gene>
<proteinExistence type="predicted"/>
<organism evidence="2 3">
    <name type="scientific">Plakobranchus ocellatus</name>
    <dbReference type="NCBI Taxonomy" id="259542"/>
    <lineage>
        <taxon>Eukaryota</taxon>
        <taxon>Metazoa</taxon>
        <taxon>Spiralia</taxon>
        <taxon>Lophotrochozoa</taxon>
        <taxon>Mollusca</taxon>
        <taxon>Gastropoda</taxon>
        <taxon>Heterobranchia</taxon>
        <taxon>Euthyneura</taxon>
        <taxon>Panpulmonata</taxon>
        <taxon>Sacoglossa</taxon>
        <taxon>Placobranchoidea</taxon>
        <taxon>Plakobranchidae</taxon>
        <taxon>Plakobranchus</taxon>
    </lineage>
</organism>
<dbReference type="EMBL" id="BLXT01007028">
    <property type="protein sequence ID" value="GFO35915.1"/>
    <property type="molecule type" value="Genomic_DNA"/>
</dbReference>
<feature type="region of interest" description="Disordered" evidence="1">
    <location>
        <begin position="66"/>
        <end position="102"/>
    </location>
</feature>
<sequence>MAVAERLVTSALADATNQRLESSEDVNKDNSNVVNLIEERFSDVTEDTDEESDVDVDVGVQVNIIDATDDENSSLDANNNGNDDSDDDFEIISVNDHDYVNI</sequence>
<comment type="caution">
    <text evidence="2">The sequence shown here is derived from an EMBL/GenBank/DDBJ whole genome shotgun (WGS) entry which is preliminary data.</text>
</comment>
<evidence type="ECO:0000313" key="3">
    <source>
        <dbReference type="Proteomes" id="UP000735302"/>
    </source>
</evidence>
<protein>
    <submittedName>
        <fullName evidence="2">Uncharacterized protein</fullName>
    </submittedName>
</protein>
<evidence type="ECO:0000256" key="1">
    <source>
        <dbReference type="SAM" id="MobiDB-lite"/>
    </source>
</evidence>
<dbReference type="Proteomes" id="UP000735302">
    <property type="component" value="Unassembled WGS sequence"/>
</dbReference>
<accession>A0AAV4CVT7</accession>
<evidence type="ECO:0000313" key="2">
    <source>
        <dbReference type="EMBL" id="GFO35915.1"/>
    </source>
</evidence>
<reference evidence="2 3" key="1">
    <citation type="journal article" date="2021" name="Elife">
        <title>Chloroplast acquisition without the gene transfer in kleptoplastic sea slugs, Plakobranchus ocellatus.</title>
        <authorList>
            <person name="Maeda T."/>
            <person name="Takahashi S."/>
            <person name="Yoshida T."/>
            <person name="Shimamura S."/>
            <person name="Takaki Y."/>
            <person name="Nagai Y."/>
            <person name="Toyoda A."/>
            <person name="Suzuki Y."/>
            <person name="Arimoto A."/>
            <person name="Ishii H."/>
            <person name="Satoh N."/>
            <person name="Nishiyama T."/>
            <person name="Hasebe M."/>
            <person name="Maruyama T."/>
            <person name="Minagawa J."/>
            <person name="Obokata J."/>
            <person name="Shigenobu S."/>
        </authorList>
    </citation>
    <scope>NUCLEOTIDE SEQUENCE [LARGE SCALE GENOMIC DNA]</scope>
</reference>